<dbReference type="OrthoDB" id="111868at2"/>
<dbReference type="SUPFAM" id="SSF63829">
    <property type="entry name" value="Calcium-dependent phosphotriesterase"/>
    <property type="match status" value="1"/>
</dbReference>
<gene>
    <name evidence="1" type="ORF">AWB82_02476</name>
</gene>
<dbReference type="STRING" id="1777143.AWB82_02476"/>
<protein>
    <submittedName>
        <fullName evidence="1">Low-density lipoprotein receptor repeat class B</fullName>
    </submittedName>
</protein>
<proteinExistence type="predicted"/>
<keyword evidence="1" id="KW-0449">Lipoprotein</keyword>
<dbReference type="Proteomes" id="UP000054596">
    <property type="component" value="Unassembled WGS sequence"/>
</dbReference>
<evidence type="ECO:0000313" key="2">
    <source>
        <dbReference type="Proteomes" id="UP000054596"/>
    </source>
</evidence>
<accession>A0A158AJW9</accession>
<name>A0A158AJW9_9BURK</name>
<keyword evidence="1" id="KW-0675">Receptor</keyword>
<dbReference type="RefSeq" id="WP_086967413.1">
    <property type="nucleotide sequence ID" value="NZ_FCOJ02000014.1"/>
</dbReference>
<comment type="caution">
    <text evidence="1">The sequence shown here is derived from an EMBL/GenBank/DDBJ whole genome shotgun (WGS) entry which is preliminary data.</text>
</comment>
<dbReference type="Gene3D" id="2.120.10.30">
    <property type="entry name" value="TolB, C-terminal domain"/>
    <property type="match status" value="2"/>
</dbReference>
<dbReference type="AlphaFoldDB" id="A0A158AJW9"/>
<dbReference type="SMART" id="SM00135">
    <property type="entry name" value="LY"/>
    <property type="match status" value="3"/>
</dbReference>
<organism evidence="1 2">
    <name type="scientific">Caballeronia glebae</name>
    <dbReference type="NCBI Taxonomy" id="1777143"/>
    <lineage>
        <taxon>Bacteria</taxon>
        <taxon>Pseudomonadati</taxon>
        <taxon>Pseudomonadota</taxon>
        <taxon>Betaproteobacteria</taxon>
        <taxon>Burkholderiales</taxon>
        <taxon>Burkholderiaceae</taxon>
        <taxon>Caballeronia</taxon>
    </lineage>
</organism>
<dbReference type="PROSITE" id="PS51120">
    <property type="entry name" value="LDLRB"/>
    <property type="match status" value="1"/>
</dbReference>
<dbReference type="EMBL" id="FCOJ02000014">
    <property type="protein sequence ID" value="SAK58103.1"/>
    <property type="molecule type" value="Genomic_DNA"/>
</dbReference>
<keyword evidence="2" id="KW-1185">Reference proteome</keyword>
<reference evidence="1" key="1">
    <citation type="submission" date="2016-01" db="EMBL/GenBank/DDBJ databases">
        <authorList>
            <person name="Peeters C."/>
        </authorList>
    </citation>
    <scope>NUCLEOTIDE SEQUENCE [LARGE SCALE GENOMIC DNA]</scope>
    <source>
        <strain evidence="1">LMG 29325</strain>
    </source>
</reference>
<dbReference type="PANTHER" id="PTHR46513">
    <property type="entry name" value="VITELLOGENIN RECEPTOR-LIKE PROTEIN-RELATED-RELATED"/>
    <property type="match status" value="1"/>
</dbReference>
<dbReference type="InterPro" id="IPR011042">
    <property type="entry name" value="6-blade_b-propeller_TolB-like"/>
</dbReference>
<sequence>MTTLSTIHQTLLALRIDEPSMLSIDCASGNVRLLIDELGGAPDGVQVDLERGLVYWTNMGADYHADDGTVEVANLDGSGRRVLVGRGAIRTPKQLCLDRAAGQLYWCDREGAAIWRSDVDGANLMKLVDRAVEPGGRDEVLNQCVGIAVDHKRGMFVWTQKGPAKGGKGRIFRAELAMRPGDSAENRSDIEILLSDLPEPIDVEIDAQNDLLYWTDRGAAPDGNSLNSAKITASGLIGRRVICTGFKEAIGLALDIPNHCAYVADLDGDVVKVDFASGAKETLIKEGRITGIALI</sequence>
<evidence type="ECO:0000313" key="1">
    <source>
        <dbReference type="EMBL" id="SAK58103.1"/>
    </source>
</evidence>
<dbReference type="InterPro" id="IPR000033">
    <property type="entry name" value="LDLR_classB_rpt"/>
</dbReference>
<dbReference type="InterPro" id="IPR050778">
    <property type="entry name" value="Cueball_EGF_LRP_Nidogen"/>
</dbReference>